<gene>
    <name evidence="1" type="ORF">PoB_005695800</name>
</gene>
<dbReference type="Proteomes" id="UP000735302">
    <property type="component" value="Unassembled WGS sequence"/>
</dbReference>
<evidence type="ECO:0000313" key="1">
    <source>
        <dbReference type="EMBL" id="GFO30453.1"/>
    </source>
</evidence>
<name>A0AAV4CG29_9GAST</name>
<organism evidence="1 2">
    <name type="scientific">Plakobranchus ocellatus</name>
    <dbReference type="NCBI Taxonomy" id="259542"/>
    <lineage>
        <taxon>Eukaryota</taxon>
        <taxon>Metazoa</taxon>
        <taxon>Spiralia</taxon>
        <taxon>Lophotrochozoa</taxon>
        <taxon>Mollusca</taxon>
        <taxon>Gastropoda</taxon>
        <taxon>Heterobranchia</taxon>
        <taxon>Euthyneura</taxon>
        <taxon>Panpulmonata</taxon>
        <taxon>Sacoglossa</taxon>
        <taxon>Placobranchoidea</taxon>
        <taxon>Plakobranchidae</taxon>
        <taxon>Plakobranchus</taxon>
    </lineage>
</organism>
<proteinExistence type="predicted"/>
<reference evidence="1 2" key="1">
    <citation type="journal article" date="2021" name="Elife">
        <title>Chloroplast acquisition without the gene transfer in kleptoplastic sea slugs, Plakobranchus ocellatus.</title>
        <authorList>
            <person name="Maeda T."/>
            <person name="Takahashi S."/>
            <person name="Yoshida T."/>
            <person name="Shimamura S."/>
            <person name="Takaki Y."/>
            <person name="Nagai Y."/>
            <person name="Toyoda A."/>
            <person name="Suzuki Y."/>
            <person name="Arimoto A."/>
            <person name="Ishii H."/>
            <person name="Satoh N."/>
            <person name="Nishiyama T."/>
            <person name="Hasebe M."/>
            <person name="Maruyama T."/>
            <person name="Minagawa J."/>
            <person name="Obokata J."/>
            <person name="Shigenobu S."/>
        </authorList>
    </citation>
    <scope>NUCLEOTIDE SEQUENCE [LARGE SCALE GENOMIC DNA]</scope>
</reference>
<dbReference type="AlphaFoldDB" id="A0AAV4CG29"/>
<evidence type="ECO:0000313" key="2">
    <source>
        <dbReference type="Proteomes" id="UP000735302"/>
    </source>
</evidence>
<dbReference type="EMBL" id="BLXT01006238">
    <property type="protein sequence ID" value="GFO30453.1"/>
    <property type="molecule type" value="Genomic_DNA"/>
</dbReference>
<comment type="caution">
    <text evidence="1">The sequence shown here is derived from an EMBL/GenBank/DDBJ whole genome shotgun (WGS) entry which is preliminary data.</text>
</comment>
<keyword evidence="2" id="KW-1185">Reference proteome</keyword>
<sequence>MSIKLTTDGGPDFVLRTGHPSRIQSNHLDAGVKTAAEGRKVDVYRGHTVNTALVYNRRVQKRPASRRPPPAQVGVTSSWDSCLSCVTHGCVTSKTSLPQLYTH</sequence>
<accession>A0AAV4CG29</accession>
<protein>
    <submittedName>
        <fullName evidence="1">Uncharacterized protein</fullName>
    </submittedName>
</protein>